<dbReference type="EMBL" id="CP121194">
    <property type="protein sequence ID" value="XBH08619.1"/>
    <property type="molecule type" value="Genomic_DNA"/>
</dbReference>
<protein>
    <recommendedName>
        <fullName evidence="5">DUF4175 family protein</fullName>
    </recommendedName>
</protein>
<dbReference type="RefSeq" id="WP_348266128.1">
    <property type="nucleotide sequence ID" value="NZ_CP121194.1"/>
</dbReference>
<feature type="region of interest" description="Disordered" evidence="1">
    <location>
        <begin position="491"/>
        <end position="511"/>
    </location>
</feature>
<organism evidence="4">
    <name type="scientific">Edaphobacter paludis</name>
    <dbReference type="NCBI Taxonomy" id="3035702"/>
    <lineage>
        <taxon>Bacteria</taxon>
        <taxon>Pseudomonadati</taxon>
        <taxon>Acidobacteriota</taxon>
        <taxon>Terriglobia</taxon>
        <taxon>Terriglobales</taxon>
        <taxon>Acidobacteriaceae</taxon>
        <taxon>Edaphobacter</taxon>
    </lineage>
</organism>
<feature type="compositionally biased region" description="Low complexity" evidence="1">
    <location>
        <begin position="732"/>
        <end position="765"/>
    </location>
</feature>
<evidence type="ECO:0008006" key="5">
    <source>
        <dbReference type="Google" id="ProtNLM"/>
    </source>
</evidence>
<dbReference type="AlphaFoldDB" id="A0AAU7D2P1"/>
<feature type="compositionally biased region" description="Basic and acidic residues" evidence="1">
    <location>
        <begin position="831"/>
        <end position="843"/>
    </location>
</feature>
<feature type="region of interest" description="Disordered" evidence="1">
    <location>
        <begin position="831"/>
        <end position="855"/>
    </location>
</feature>
<gene>
    <name evidence="3" type="ORF">P4G45_08910</name>
    <name evidence="4" type="ORF">P8936_09360</name>
</gene>
<reference evidence="4" key="1">
    <citation type="submission" date="2023-03" db="EMBL/GenBank/DDBJ databases">
        <title>Edaphobacter sp.</title>
        <authorList>
            <person name="Huber K.J."/>
            <person name="Papendorf J."/>
            <person name="Pilke C."/>
            <person name="Bunk B."/>
            <person name="Sproeer C."/>
            <person name="Pester M."/>
        </authorList>
    </citation>
    <scope>NUCLEOTIDE SEQUENCE</scope>
    <source>
        <strain evidence="3">DSM 109919</strain>
        <strain evidence="4">DSM 109920</strain>
    </source>
</reference>
<accession>A0AAU7D2P1</accession>
<evidence type="ECO:0000313" key="3">
    <source>
        <dbReference type="EMBL" id="XBH08619.1"/>
    </source>
</evidence>
<evidence type="ECO:0000256" key="2">
    <source>
        <dbReference type="SAM" id="Phobius"/>
    </source>
</evidence>
<feature type="compositionally biased region" description="Polar residues" evidence="1">
    <location>
        <begin position="999"/>
        <end position="1022"/>
    </location>
</feature>
<proteinExistence type="predicted"/>
<feature type="region of interest" description="Disordered" evidence="1">
    <location>
        <begin position="1097"/>
        <end position="1118"/>
    </location>
</feature>
<feature type="compositionally biased region" description="Gly residues" evidence="1">
    <location>
        <begin position="498"/>
        <end position="508"/>
    </location>
</feature>
<feature type="compositionally biased region" description="Polar residues" evidence="1">
    <location>
        <begin position="951"/>
        <end position="961"/>
    </location>
</feature>
<feature type="region of interest" description="Disordered" evidence="1">
    <location>
        <begin position="719"/>
        <end position="799"/>
    </location>
</feature>
<feature type="transmembrane region" description="Helical" evidence="2">
    <location>
        <begin position="140"/>
        <end position="159"/>
    </location>
</feature>
<keyword evidence="2" id="KW-0812">Transmembrane</keyword>
<keyword evidence="2" id="KW-0472">Membrane</keyword>
<dbReference type="KEGG" id="epl:P4G45_08910"/>
<feature type="transmembrane region" description="Helical" evidence="2">
    <location>
        <begin position="60"/>
        <end position="79"/>
    </location>
</feature>
<dbReference type="EMBL" id="CP121195">
    <property type="protein sequence ID" value="XBH11924.1"/>
    <property type="molecule type" value="Genomic_DNA"/>
</dbReference>
<keyword evidence="2" id="KW-1133">Transmembrane helix</keyword>
<accession>A0AAU7CUC1</accession>
<feature type="region of interest" description="Disordered" evidence="1">
    <location>
        <begin position="951"/>
        <end position="977"/>
    </location>
</feature>
<evidence type="ECO:0000313" key="4">
    <source>
        <dbReference type="EMBL" id="XBH11924.1"/>
    </source>
</evidence>
<feature type="transmembrane region" description="Helical" evidence="2">
    <location>
        <begin position="20"/>
        <end position="48"/>
    </location>
</feature>
<feature type="region of interest" description="Disordered" evidence="1">
    <location>
        <begin position="997"/>
        <end position="1085"/>
    </location>
</feature>
<sequence>MSRQSELNSYIMRLQRRLRLGAWLRGTAIFAGTALIVTIALVLLLNHYAFPTRGVTDARLAMLIVLAAVGAVCIALPLIRLTRTRAVRAAEAAHPELEERLTTFHEREYDGDPFLELLAVDTLARTHGAAPSSLVPDNRLFALGGAGLACLGALVWMIAAGPGYVGYGASLLWTGPKKDVAPLYAITVAPGDITVRRNSDQLITAHVTGMRPESAKIFAHYQSASAWEPVTMQAQADNGGAAAYQFVFAGLPENVEYYVAAGPLASPRYKVRVVDLPSVKGIRVTYQYPKWTGMKPVTEEHSGDLRAIEGTDAAIEVEMDRPLKDGQLMLDGGKTIQLAGSEGNKYRGTIHMEKDGTYHVAATDEGQPVRLTEDYFIATDKVMPPEVVINRPSGDYRASPIEEVTIGVKAADQFGLNDVRLHYSVNGEPNRDVSLLKALGAKDSDSSYTLRLEDFKLAPGDLVSLYATARDGHAESRTDIKFIQADPFEREFSQSQQSGGGGGGGGGQNNQTEISKREKELIAATWKQQNDKSATAKDAAVAGQFLSEAQQKLRDQVTALSARMESRDLSEANEEFTSFEKDMQAAAEAMAPSADKLKGMQWKDAIPLEQKALQALLHAEATFRQIQVAFGQQGGGGGGGTNSAGRDLASLFDLELDTEKNQYETAQTASPAEQHQKGVEDALAKLDALAKRQEELANQQHNTQQSFSERWQQEMLRREAEELQRQMEQLTQNGQGQQGGQQQNGQQSGRQRNDQASGQSSQSSDQRIEQALSRLRQASDAMKRSGGPQSADAAKQAAERLQEATNLLGGTQQQLASGELGLLSHEAERLTQEERAQSDRIDKLANQSNDTGTMDRDSMMARLRERDQLAGDRQQLSNDLSKLQQNVRDAAREMAPNQPDVAQKLRDALTEMDQSDLDNHVQRTADWLRGGINPNSNGTEKEIAQGLGKLSQQLHQAQQEMGQIKPGQRGAGQHDQTAALSRVERLRGQLEAMAISRRWNGQQPGQSNQQERTGRPAQSSNKSDSRQGHANDNGQQQGQPGRGDQRQGKNLQGGQQQAGGPGWRPGDPNAQRGEQSGDVRYGGGGVDGTVWGNINTGNNRYGQAGQRAVPTDASGNPADTERMYRQGMRELSQLRQIVKGDSHATQEVQDLTQQMQQLDPNRFPGNPAMVEQMYREMLSSVDRIEFQLQRDGASPEARTGKPYAVPAGYQDSVAEYYRRLSEHR</sequence>
<evidence type="ECO:0000256" key="1">
    <source>
        <dbReference type="SAM" id="MobiDB-lite"/>
    </source>
</evidence>
<name>A0AAU7D2P1_9BACT</name>